<dbReference type="SUPFAM" id="SSF48452">
    <property type="entry name" value="TPR-like"/>
    <property type="match status" value="2"/>
</dbReference>
<dbReference type="AlphaFoldDB" id="A0AAU9K7H6"/>
<evidence type="ECO:0000313" key="2">
    <source>
        <dbReference type="Proteomes" id="UP001162131"/>
    </source>
</evidence>
<evidence type="ECO:0000313" key="1">
    <source>
        <dbReference type="EMBL" id="CAG9335500.1"/>
    </source>
</evidence>
<dbReference type="Proteomes" id="UP001162131">
    <property type="component" value="Unassembled WGS sequence"/>
</dbReference>
<gene>
    <name evidence="1" type="ORF">BSTOLATCC_MIC63971</name>
</gene>
<reference evidence="1" key="1">
    <citation type="submission" date="2021-09" db="EMBL/GenBank/DDBJ databases">
        <authorList>
            <consortium name="AG Swart"/>
            <person name="Singh M."/>
            <person name="Singh A."/>
            <person name="Seah K."/>
            <person name="Emmerich C."/>
        </authorList>
    </citation>
    <scope>NUCLEOTIDE SEQUENCE</scope>
    <source>
        <strain evidence="1">ATCC30299</strain>
    </source>
</reference>
<proteinExistence type="predicted"/>
<keyword evidence="2" id="KW-1185">Reference proteome</keyword>
<organism evidence="1 2">
    <name type="scientific">Blepharisma stoltei</name>
    <dbReference type="NCBI Taxonomy" id="1481888"/>
    <lineage>
        <taxon>Eukaryota</taxon>
        <taxon>Sar</taxon>
        <taxon>Alveolata</taxon>
        <taxon>Ciliophora</taxon>
        <taxon>Postciliodesmatophora</taxon>
        <taxon>Heterotrichea</taxon>
        <taxon>Heterotrichida</taxon>
        <taxon>Blepharismidae</taxon>
        <taxon>Blepharisma</taxon>
    </lineage>
</organism>
<comment type="caution">
    <text evidence="1">The sequence shown here is derived from an EMBL/GenBank/DDBJ whole genome shotgun (WGS) entry which is preliminary data.</text>
</comment>
<dbReference type="Gene3D" id="1.25.40.10">
    <property type="entry name" value="Tetratricopeptide repeat domain"/>
    <property type="match status" value="2"/>
</dbReference>
<dbReference type="InterPro" id="IPR011990">
    <property type="entry name" value="TPR-like_helical_dom_sf"/>
</dbReference>
<protein>
    <submittedName>
        <fullName evidence="1">Uncharacterized protein</fullName>
    </submittedName>
</protein>
<name>A0AAU9K7H6_9CILI</name>
<dbReference type="EMBL" id="CAJZBQ010000062">
    <property type="protein sequence ID" value="CAG9335500.1"/>
    <property type="molecule type" value="Genomic_DNA"/>
</dbReference>
<sequence length="884" mass="102367">METPKFSIAVIGATNGLGTQNPFFSDRLSINSNFFQFPEESPLIGADDDTFLMYCKSQLKISARNSFLKQKIERPVFKIDETPRPSHFSPEKINERTIKQLDSKRKKRFFQEEFLSERFDETHKPEESSCLSWFIIRNNGIKSIIPDFELKECKLIFNEILTKNIKSHEANFGMCRLYAYEGRYGLAMIYIKDALQISPNDKLYNLWYAMLNMKTIFELDNISQKSLPSGSRMWCCGSRSAGQFSVVFPQLIEKLTIFQGEIDVLWCLMTLSLKNCLEIGREIENPRFYAAKIKEIDNYYGYVAWSDILFSEEGQEAKGRDTLRECIMQYPNRPEAYIKLWQYYYYNVKDFEQSEDIACEAFIRVCGSDDSEYFALLCINYAKSCFKMRKINYALKILQQKYIENPEFPIFLYHIGRLSTKSEDLALNGLAIGTLEECLRQCDKCWHGPIYYWLAKAYLNSKQHVEAYGAMKQSYKYLENSDQRKSHDLKSAMKSLKEGVSALKEVEEILKSESFLKNIDKCKRLCNKIKGLNKLSGEVLQAKILWSEGRKEEAIRELESSAYMASTRIMPYFELLRCLELSEDYLSMRTYGKEMVLKSMNSQLPCTTWVKANIIFAKILVKNNELDRALRVLKALAKIFPITRYAEIPFTLKLQESSTYQDLDEANNLPRNSLGVYSFSSSRNSYASISAPAYSQSYKDQVKKNTFRRNQELLTLLIGEDAPHPEETLESNPDLYENDELDVTGFKKFQNLSIEFEFNNEDLQHQEIMKPMHSDNELCTEFAVSSDPIFLYKIGKIAAMHGINLMDGLYAIEDYLSLLKFEKSIAMKERAAVKALLLKFIILCQLNNIDTAAAVAAEIDPIISQVGWAKKYELFKDFKARHNI</sequence>
<accession>A0AAU9K7H6</accession>